<dbReference type="GeneID" id="35870637"/>
<dbReference type="STRING" id="1121869.SAMN03084138_02738"/>
<evidence type="ECO:0000256" key="1">
    <source>
        <dbReference type="ARBA" id="ARBA00023002"/>
    </source>
</evidence>
<dbReference type="Pfam" id="PF01266">
    <property type="entry name" value="DAO"/>
    <property type="match status" value="1"/>
</dbReference>
<dbReference type="Proteomes" id="UP000182692">
    <property type="component" value="Unassembled WGS sequence"/>
</dbReference>
<keyword evidence="1" id="KW-0560">Oxidoreductase</keyword>
<evidence type="ECO:0000313" key="4">
    <source>
        <dbReference type="Proteomes" id="UP000182692"/>
    </source>
</evidence>
<name>A0A1I5S254_9GAMM</name>
<dbReference type="GO" id="GO:0016491">
    <property type="term" value="F:oxidoreductase activity"/>
    <property type="evidence" value="ECO:0007669"/>
    <property type="project" value="UniProtKB-KW"/>
</dbReference>
<organism evidence="3 4">
    <name type="scientific">Enterovibrio norvegicus DSM 15893</name>
    <dbReference type="NCBI Taxonomy" id="1121869"/>
    <lineage>
        <taxon>Bacteria</taxon>
        <taxon>Pseudomonadati</taxon>
        <taxon>Pseudomonadota</taxon>
        <taxon>Gammaproteobacteria</taxon>
        <taxon>Vibrionales</taxon>
        <taxon>Vibrionaceae</taxon>
        <taxon>Enterovibrio</taxon>
    </lineage>
</organism>
<accession>A0A1I5S254</accession>
<protein>
    <submittedName>
        <fullName evidence="3">Gamma-glutamylputrescine oxidase</fullName>
    </submittedName>
</protein>
<dbReference type="PANTHER" id="PTHR13847">
    <property type="entry name" value="SARCOSINE DEHYDROGENASE-RELATED"/>
    <property type="match status" value="1"/>
</dbReference>
<dbReference type="GO" id="GO:0005737">
    <property type="term" value="C:cytoplasm"/>
    <property type="evidence" value="ECO:0007669"/>
    <property type="project" value="TreeGrafter"/>
</dbReference>
<dbReference type="InterPro" id="IPR006076">
    <property type="entry name" value="FAD-dep_OxRdtase"/>
</dbReference>
<sequence length="427" mass="47128">MAKENGYIDSYYQATANVLAEQPALTNDIQADVCIIGAGLTGTNAAIELRKQGMSVVVLESQRIAFGGSGRNGGQALVGYCLGLREVDETYGPEWGKQLWDLSVESIDIIRERISEFNINCDFQEGYIELALNKGQEEELKSWHELKHGRYNYPVAEWWDADKIDQVANTRRYLGGLFDPNSGHVHTLNYTLGLAQAAISVGAEIYENSPVIKIEKGTGFNTVKTAKGSVKATQVLLACNAYLDGLHRRAQSKVLPVASYIAVTEQLGDRNPITNNMAMSDLNNCLDYLRPTADGRILFGGVNHPFNGEYPDSQERLRQRMLKVFPQLGDVKMEYHWGGLFAVTRSYMPEIAHLGNDIYTAHGYTGHGVGLTNIAGRVVAEAMAGQAGRFDVFSRVKHGWIPTPEVLRKPALAMAIWKAKMEDALAK</sequence>
<reference evidence="3 4" key="1">
    <citation type="submission" date="2016-10" db="EMBL/GenBank/DDBJ databases">
        <authorList>
            <person name="de Groot N.N."/>
        </authorList>
    </citation>
    <scope>NUCLEOTIDE SEQUENCE [LARGE SCALE GENOMIC DNA]</scope>
    <source>
        <strain evidence="3 4">DSM 15893</strain>
    </source>
</reference>
<feature type="domain" description="FAD dependent oxidoreductase" evidence="2">
    <location>
        <begin position="32"/>
        <end position="381"/>
    </location>
</feature>
<evidence type="ECO:0000259" key="2">
    <source>
        <dbReference type="Pfam" id="PF01266"/>
    </source>
</evidence>
<proteinExistence type="predicted"/>
<gene>
    <name evidence="3" type="ORF">SAMN03084138_02738</name>
</gene>
<dbReference type="PANTHER" id="PTHR13847:SF281">
    <property type="entry name" value="FAD DEPENDENT OXIDOREDUCTASE DOMAIN-CONTAINING PROTEIN"/>
    <property type="match status" value="1"/>
</dbReference>
<dbReference type="Gene3D" id="3.30.9.10">
    <property type="entry name" value="D-Amino Acid Oxidase, subunit A, domain 2"/>
    <property type="match status" value="1"/>
</dbReference>
<dbReference type="SUPFAM" id="SSF51905">
    <property type="entry name" value="FAD/NAD(P)-binding domain"/>
    <property type="match status" value="1"/>
</dbReference>
<dbReference type="EMBL" id="FOWR01000020">
    <property type="protein sequence ID" value="SFP64789.1"/>
    <property type="molecule type" value="Genomic_DNA"/>
</dbReference>
<dbReference type="Gene3D" id="3.50.50.60">
    <property type="entry name" value="FAD/NAD(P)-binding domain"/>
    <property type="match status" value="1"/>
</dbReference>
<dbReference type="OrthoDB" id="311718at2"/>
<evidence type="ECO:0000313" key="3">
    <source>
        <dbReference type="EMBL" id="SFP64789.1"/>
    </source>
</evidence>
<dbReference type="RefSeq" id="WP_017008282.1">
    <property type="nucleotide sequence ID" value="NZ_FOWR01000020.1"/>
</dbReference>
<dbReference type="InterPro" id="IPR036188">
    <property type="entry name" value="FAD/NAD-bd_sf"/>
</dbReference>
<dbReference type="AlphaFoldDB" id="A0A1I5S254"/>